<evidence type="ECO:0000313" key="2">
    <source>
        <dbReference type="Proteomes" id="UP001280121"/>
    </source>
</evidence>
<sequence length="107" mass="12876">HYVIQGKEYNMSYYLANGIYPKWFTLVQTIHDPHDRKIKLFAMKLERRRTCIWSSPITICNCDRTSIEDRMEAPTPEVKMVLDENTRFQEYQARHREIMDKEAHIAL</sequence>
<proteinExistence type="predicted"/>
<gene>
    <name evidence="1" type="ORF">Ddye_020304</name>
</gene>
<evidence type="ECO:0000313" key="1">
    <source>
        <dbReference type="EMBL" id="KAK2645109.1"/>
    </source>
</evidence>
<organism evidence="1 2">
    <name type="scientific">Dipteronia dyeriana</name>
    <dbReference type="NCBI Taxonomy" id="168575"/>
    <lineage>
        <taxon>Eukaryota</taxon>
        <taxon>Viridiplantae</taxon>
        <taxon>Streptophyta</taxon>
        <taxon>Embryophyta</taxon>
        <taxon>Tracheophyta</taxon>
        <taxon>Spermatophyta</taxon>
        <taxon>Magnoliopsida</taxon>
        <taxon>eudicotyledons</taxon>
        <taxon>Gunneridae</taxon>
        <taxon>Pentapetalae</taxon>
        <taxon>rosids</taxon>
        <taxon>malvids</taxon>
        <taxon>Sapindales</taxon>
        <taxon>Sapindaceae</taxon>
        <taxon>Hippocastanoideae</taxon>
        <taxon>Acereae</taxon>
        <taxon>Dipteronia</taxon>
    </lineage>
</organism>
<feature type="non-terminal residue" evidence="1">
    <location>
        <position position="107"/>
    </location>
</feature>
<comment type="caution">
    <text evidence="1">The sequence shown here is derived from an EMBL/GenBank/DDBJ whole genome shotgun (WGS) entry which is preliminary data.</text>
</comment>
<protein>
    <submittedName>
        <fullName evidence="1">Uncharacterized protein</fullName>
    </submittedName>
</protein>
<reference evidence="1" key="1">
    <citation type="journal article" date="2023" name="Plant J.">
        <title>Genome sequences and population genomics provide insights into the demographic history, inbreeding, and mutation load of two 'living fossil' tree species of Dipteronia.</title>
        <authorList>
            <person name="Feng Y."/>
            <person name="Comes H.P."/>
            <person name="Chen J."/>
            <person name="Zhu S."/>
            <person name="Lu R."/>
            <person name="Zhang X."/>
            <person name="Li P."/>
            <person name="Qiu J."/>
            <person name="Olsen K.M."/>
            <person name="Qiu Y."/>
        </authorList>
    </citation>
    <scope>NUCLEOTIDE SEQUENCE</scope>
    <source>
        <strain evidence="1">KIB01</strain>
    </source>
</reference>
<name>A0AAD9U0G3_9ROSI</name>
<keyword evidence="2" id="KW-1185">Reference proteome</keyword>
<dbReference type="AlphaFoldDB" id="A0AAD9U0G3"/>
<dbReference type="Pfam" id="PF04827">
    <property type="entry name" value="Plant_tran"/>
    <property type="match status" value="1"/>
</dbReference>
<dbReference type="EMBL" id="JANJYI010000006">
    <property type="protein sequence ID" value="KAK2645109.1"/>
    <property type="molecule type" value="Genomic_DNA"/>
</dbReference>
<dbReference type="Proteomes" id="UP001280121">
    <property type="component" value="Unassembled WGS sequence"/>
</dbReference>
<dbReference type="InterPro" id="IPR006912">
    <property type="entry name" value="Harbinger_derived_prot"/>
</dbReference>
<accession>A0AAD9U0G3</accession>